<dbReference type="SUPFAM" id="SSF48452">
    <property type="entry name" value="TPR-like"/>
    <property type="match status" value="1"/>
</dbReference>
<comment type="similarity">
    <text evidence="1">Belongs to the MDM20/NAA25 family.</text>
</comment>
<dbReference type="Proteomes" id="UP001165120">
    <property type="component" value="Unassembled WGS sequence"/>
</dbReference>
<sequence>MSESREDKDGERSEKFIESELTFLKLYTGYRYIGCFAIILTLLIGYSVIVFAGAYLVSVVWKKLVQYPLYNLYGFLFGEKLKGFQITKSNMFQRDAKIDDAVQSGNYQLAQSLVVKKIKQYPNTSYYYAIESKIAQLMGDYDASLKKATDLFNKTPSDPDAVVVLSDVFTNLEYYLPEDETVFERCSKKYPTFPLINKWFNTMIESNDVIGMQKSTMMLNKIASSGSVKISNSKLLKFWSAVTLMLCCLINKQKLKPSTLKLYPMLGLKLIESFEAEFDNYSEFYVFAKLLILSNKPKEACIKIENFLKNKENNLTLKILLLETLNEIEDYKKLNELSRYFLIDLKEDDWDTFKLLIKSQFKLNKTVDELVEIINNYKFGRNKYLAYLEIFKIYNYDESKFIEYFNLYLENFGHKLCCFPDLKIFLKDDLSKSLISSIENSIEKKFNEKEIDLILKKEKKSTENDLIFMVNYIKFKMFLNKENFTDLNFINKCISFYNINKHLLKNKEVTEYYPGFEFIILLVQSLILINKNKITNDSVEFEKLVVKLIIILEMAVANDLHEFHLRLWLIKLYNLINCYSESKFNFEFLKIKLIQLDTLSNSITNRIGTTTTDKSILNSCTNFYDSHAANDCPNLINYAFQNGTFDKLQGFIELSIRLIN</sequence>
<proteinExistence type="inferred from homology"/>
<dbReference type="InterPro" id="IPR011990">
    <property type="entry name" value="TPR-like_helical_dom_sf"/>
</dbReference>
<dbReference type="Pfam" id="PF09797">
    <property type="entry name" value="NatB_MDM20"/>
    <property type="match status" value="1"/>
</dbReference>
<dbReference type="PANTHER" id="PTHR22767:SF3">
    <property type="entry name" value="N-ALPHA-ACETYLTRANSFERASE 25, NATB AUXILIARY SUBUNIT"/>
    <property type="match status" value="1"/>
</dbReference>
<dbReference type="InterPro" id="IPR019183">
    <property type="entry name" value="NAA25_NatB_aux_su"/>
</dbReference>
<accession>A0A9W6SYR9</accession>
<dbReference type="EMBL" id="BSXN01000523">
    <property type="protein sequence ID" value="GME68903.1"/>
    <property type="molecule type" value="Genomic_DNA"/>
</dbReference>
<organism evidence="3 4">
    <name type="scientific">Candida boidinii</name>
    <name type="common">Yeast</name>
    <dbReference type="NCBI Taxonomy" id="5477"/>
    <lineage>
        <taxon>Eukaryota</taxon>
        <taxon>Fungi</taxon>
        <taxon>Dikarya</taxon>
        <taxon>Ascomycota</taxon>
        <taxon>Saccharomycotina</taxon>
        <taxon>Pichiomycetes</taxon>
        <taxon>Pichiales</taxon>
        <taxon>Pichiaceae</taxon>
        <taxon>Ogataea</taxon>
        <taxon>Ogataea/Candida clade</taxon>
    </lineage>
</organism>
<feature type="transmembrane region" description="Helical" evidence="2">
    <location>
        <begin position="30"/>
        <end position="57"/>
    </location>
</feature>
<evidence type="ECO:0000313" key="4">
    <source>
        <dbReference type="Proteomes" id="UP001165120"/>
    </source>
</evidence>
<evidence type="ECO:0000313" key="3">
    <source>
        <dbReference type="EMBL" id="GME68903.1"/>
    </source>
</evidence>
<evidence type="ECO:0000256" key="2">
    <source>
        <dbReference type="SAM" id="Phobius"/>
    </source>
</evidence>
<keyword evidence="2" id="KW-0812">Transmembrane</keyword>
<evidence type="ECO:0000256" key="1">
    <source>
        <dbReference type="ARBA" id="ARBA00006298"/>
    </source>
</evidence>
<keyword evidence="4" id="KW-1185">Reference proteome</keyword>
<name>A0A9W6SYR9_CANBO</name>
<reference evidence="3" key="1">
    <citation type="submission" date="2023-04" db="EMBL/GenBank/DDBJ databases">
        <title>Candida boidinii NBRC 10035.</title>
        <authorList>
            <person name="Ichikawa N."/>
            <person name="Sato H."/>
            <person name="Tonouchi N."/>
        </authorList>
    </citation>
    <scope>NUCLEOTIDE SEQUENCE</scope>
    <source>
        <strain evidence="3">NBRC 10035</strain>
    </source>
</reference>
<gene>
    <name evidence="3" type="ORF">Cboi02_000194000</name>
</gene>
<keyword evidence="2" id="KW-1133">Transmembrane helix</keyword>
<dbReference type="GO" id="GO:0031416">
    <property type="term" value="C:NatB complex"/>
    <property type="evidence" value="ECO:0007669"/>
    <property type="project" value="TreeGrafter"/>
</dbReference>
<dbReference type="PANTHER" id="PTHR22767">
    <property type="entry name" value="N-TERMINAL ACETYLTRANSFERASE-RELATED"/>
    <property type="match status" value="1"/>
</dbReference>
<comment type="caution">
    <text evidence="3">The sequence shown here is derived from an EMBL/GenBank/DDBJ whole genome shotgun (WGS) entry which is preliminary data.</text>
</comment>
<protein>
    <submittedName>
        <fullName evidence="3">Unnamed protein product</fullName>
    </submittedName>
</protein>
<keyword evidence="2" id="KW-0472">Membrane</keyword>
<dbReference type="AlphaFoldDB" id="A0A9W6SYR9"/>